<dbReference type="EMBL" id="KQ947408">
    <property type="protein sequence ID" value="KUJ21094.1"/>
    <property type="molecule type" value="Genomic_DNA"/>
</dbReference>
<reference evidence="8 9" key="1">
    <citation type="submission" date="2015-10" db="EMBL/GenBank/DDBJ databases">
        <title>Full genome of DAOMC 229536 Phialocephala scopiformis, a fungal endophyte of spruce producing the potent anti-insectan compound rugulosin.</title>
        <authorList>
            <consortium name="DOE Joint Genome Institute"/>
            <person name="Walker A.K."/>
            <person name="Frasz S.L."/>
            <person name="Seifert K.A."/>
            <person name="Miller J.D."/>
            <person name="Mondo S.J."/>
            <person name="Labutti K."/>
            <person name="Lipzen A."/>
            <person name="Dockter R."/>
            <person name="Kennedy M."/>
            <person name="Grigoriev I.V."/>
            <person name="Spatafora J.W."/>
        </authorList>
    </citation>
    <scope>NUCLEOTIDE SEQUENCE [LARGE SCALE GENOMIC DNA]</scope>
    <source>
        <strain evidence="8 9">CBS 120377</strain>
    </source>
</reference>
<feature type="signal peptide" evidence="7">
    <location>
        <begin position="1"/>
        <end position="19"/>
    </location>
</feature>
<sequence length="545" mass="56762">MPSIFRYTAGAALLSSATASVIGAIPSQTVGGFGQPFFVEPTPAPEYELVKVKLAKKDVTNICTEWTIPGGFGQPECANSETCLFTSAGGYWYEGCGETSIRYNWITACYNWPKASTLSAPVSNTYCPSASPYCGFYAFVFAEDYTAYNFGCSDLPYSLYVDLLPTTTDGSTSTDIVLNGGNGSSITESAATTNLILSQSSTTSQTTTASVFVAPGASLGSSTAASASSTSTSTSVPNIGSHSSSSTPTGAIVGGVVGGIAVIGFLAFLIWFFLRKRRQDKASAQAHEAQIQADQAAAASSTAYNNNNRISEIAGTMKPPAPPANTYVPPPGIAGVYGEKPAANANTQEVYRPPGQEQNNGAYAENVQPHSPPPVYAHPTSPPSHYNELDHQNAAIARPTSVPPVSPMATGTSQGVSPVGTPTPQQQYQHMSMVSNATELSGNHNMPPQQQSYSPRPGFQEMSSSNAAVPMRPAGPPPGVQEMHANPHAAVPMRPAGPPPGMQEMSGNSQAASGGVNRPAGPPPGVQRFDMNGNPMTEYHGAELE</sequence>
<feature type="compositionally biased region" description="Pro residues" evidence="5">
    <location>
        <begin position="370"/>
        <end position="382"/>
    </location>
</feature>
<dbReference type="OrthoDB" id="3541192at2759"/>
<keyword evidence="2 6" id="KW-0812">Transmembrane</keyword>
<evidence type="ECO:0000256" key="5">
    <source>
        <dbReference type="SAM" id="MobiDB-lite"/>
    </source>
</evidence>
<dbReference type="RefSeq" id="XP_018075449.1">
    <property type="nucleotide sequence ID" value="XM_018214355.1"/>
</dbReference>
<dbReference type="GO" id="GO:0071944">
    <property type="term" value="C:cell periphery"/>
    <property type="evidence" value="ECO:0007669"/>
    <property type="project" value="UniProtKB-ARBA"/>
</dbReference>
<dbReference type="GeneID" id="28824081"/>
<evidence type="ECO:0000313" key="8">
    <source>
        <dbReference type="EMBL" id="KUJ21094.1"/>
    </source>
</evidence>
<feature type="compositionally biased region" description="Polar residues" evidence="5">
    <location>
        <begin position="236"/>
        <end position="247"/>
    </location>
</feature>
<feature type="transmembrane region" description="Helical" evidence="6">
    <location>
        <begin position="251"/>
        <end position="274"/>
    </location>
</feature>
<proteinExistence type="predicted"/>
<dbReference type="AlphaFoldDB" id="A0A194XLY2"/>
<keyword evidence="7" id="KW-0732">Signal</keyword>
<evidence type="ECO:0000256" key="1">
    <source>
        <dbReference type="ARBA" id="ARBA00004167"/>
    </source>
</evidence>
<dbReference type="PANTHER" id="PTHR15549:SF27">
    <property type="entry name" value="CHITIN-BINDING TYPE-1 DOMAIN-CONTAINING PROTEIN"/>
    <property type="match status" value="1"/>
</dbReference>
<evidence type="ECO:0000256" key="6">
    <source>
        <dbReference type="SAM" id="Phobius"/>
    </source>
</evidence>
<comment type="subcellular location">
    <subcellularLocation>
        <location evidence="1">Membrane</location>
        <topology evidence="1">Single-pass membrane protein</topology>
    </subcellularLocation>
</comment>
<feature type="region of interest" description="Disordered" evidence="5">
    <location>
        <begin position="350"/>
        <end position="476"/>
    </location>
</feature>
<evidence type="ECO:0000256" key="2">
    <source>
        <dbReference type="ARBA" id="ARBA00022692"/>
    </source>
</evidence>
<feature type="compositionally biased region" description="Polar residues" evidence="5">
    <location>
        <begin position="409"/>
        <end position="454"/>
    </location>
</feature>
<keyword evidence="9" id="KW-1185">Reference proteome</keyword>
<dbReference type="Proteomes" id="UP000070700">
    <property type="component" value="Unassembled WGS sequence"/>
</dbReference>
<feature type="chain" id="PRO_5008268438" evidence="7">
    <location>
        <begin position="20"/>
        <end position="545"/>
    </location>
</feature>
<evidence type="ECO:0000256" key="3">
    <source>
        <dbReference type="ARBA" id="ARBA00022989"/>
    </source>
</evidence>
<evidence type="ECO:0000313" key="9">
    <source>
        <dbReference type="Proteomes" id="UP000070700"/>
    </source>
</evidence>
<name>A0A194XLY2_MOLSC</name>
<protein>
    <submittedName>
        <fullName evidence="8">Uncharacterized protein</fullName>
    </submittedName>
</protein>
<feature type="region of interest" description="Disordered" evidence="5">
    <location>
        <begin position="490"/>
        <end position="545"/>
    </location>
</feature>
<dbReference type="KEGG" id="psco:LY89DRAFT_681709"/>
<dbReference type="InterPro" id="IPR051694">
    <property type="entry name" value="Immunoregulatory_rcpt-like"/>
</dbReference>
<dbReference type="InParanoid" id="A0A194XLY2"/>
<evidence type="ECO:0000256" key="7">
    <source>
        <dbReference type="SAM" id="SignalP"/>
    </source>
</evidence>
<accession>A0A194XLY2</accession>
<keyword evidence="4 6" id="KW-0472">Membrane</keyword>
<dbReference type="PANTHER" id="PTHR15549">
    <property type="entry name" value="PAIRED IMMUNOGLOBULIN-LIKE TYPE 2 RECEPTOR"/>
    <property type="match status" value="1"/>
</dbReference>
<dbReference type="GO" id="GO:0016020">
    <property type="term" value="C:membrane"/>
    <property type="evidence" value="ECO:0007669"/>
    <property type="project" value="UniProtKB-SubCell"/>
</dbReference>
<organism evidence="8 9">
    <name type="scientific">Mollisia scopiformis</name>
    <name type="common">Conifer needle endophyte fungus</name>
    <name type="synonym">Phialocephala scopiformis</name>
    <dbReference type="NCBI Taxonomy" id="149040"/>
    <lineage>
        <taxon>Eukaryota</taxon>
        <taxon>Fungi</taxon>
        <taxon>Dikarya</taxon>
        <taxon>Ascomycota</taxon>
        <taxon>Pezizomycotina</taxon>
        <taxon>Leotiomycetes</taxon>
        <taxon>Helotiales</taxon>
        <taxon>Mollisiaceae</taxon>
        <taxon>Mollisia</taxon>
    </lineage>
</organism>
<feature type="region of interest" description="Disordered" evidence="5">
    <location>
        <begin position="228"/>
        <end position="247"/>
    </location>
</feature>
<gene>
    <name evidence="8" type="ORF">LY89DRAFT_681709</name>
</gene>
<keyword evidence="3 6" id="KW-1133">Transmembrane helix</keyword>
<evidence type="ECO:0000256" key="4">
    <source>
        <dbReference type="ARBA" id="ARBA00023136"/>
    </source>
</evidence>